<keyword evidence="4" id="KW-0418">Kinase</keyword>
<accession>A0A2W1MYN4</accession>
<dbReference type="EC" id="2.7.1.49" evidence="2"/>
<reference evidence="4 5" key="1">
    <citation type="submission" date="2018-06" db="EMBL/GenBank/DDBJ databases">
        <title>The draft genome sequence of Crocinitomix sp. SM1701.</title>
        <authorList>
            <person name="Zhang X."/>
        </authorList>
    </citation>
    <scope>NUCLEOTIDE SEQUENCE [LARGE SCALE GENOMIC DNA]</scope>
    <source>
        <strain evidence="4 5">SM1701</strain>
    </source>
</reference>
<dbReference type="Pfam" id="PF08543">
    <property type="entry name" value="Phos_pyr_kin"/>
    <property type="match status" value="1"/>
</dbReference>
<feature type="domain" description="Pyridoxamine kinase/Phosphomethylpyrimidine kinase" evidence="3">
    <location>
        <begin position="7"/>
        <end position="234"/>
    </location>
</feature>
<dbReference type="SUPFAM" id="SSF53613">
    <property type="entry name" value="Ribokinase-like"/>
    <property type="match status" value="1"/>
</dbReference>
<name>A0A2W1MYN4_9FLAO</name>
<dbReference type="CDD" id="cd01169">
    <property type="entry name" value="HMPP_kinase"/>
    <property type="match status" value="1"/>
</dbReference>
<dbReference type="InterPro" id="IPR029056">
    <property type="entry name" value="Ribokinase-like"/>
</dbReference>
<evidence type="ECO:0000256" key="2">
    <source>
        <dbReference type="ARBA" id="ARBA00012135"/>
    </source>
</evidence>
<dbReference type="Proteomes" id="UP000249248">
    <property type="component" value="Unassembled WGS sequence"/>
</dbReference>
<evidence type="ECO:0000259" key="3">
    <source>
        <dbReference type="Pfam" id="PF08543"/>
    </source>
</evidence>
<keyword evidence="5" id="KW-1185">Reference proteome</keyword>
<dbReference type="GO" id="GO:0005829">
    <property type="term" value="C:cytosol"/>
    <property type="evidence" value="ECO:0007669"/>
    <property type="project" value="TreeGrafter"/>
</dbReference>
<dbReference type="GO" id="GO:0008902">
    <property type="term" value="F:hydroxymethylpyrimidine kinase activity"/>
    <property type="evidence" value="ECO:0007669"/>
    <property type="project" value="UniProtKB-EC"/>
</dbReference>
<dbReference type="InterPro" id="IPR013749">
    <property type="entry name" value="PM/HMP-P_kinase-1"/>
</dbReference>
<keyword evidence="4" id="KW-0808">Transferase</keyword>
<evidence type="ECO:0000313" key="4">
    <source>
        <dbReference type="EMBL" id="PZE16330.1"/>
    </source>
</evidence>
<comment type="caution">
    <text evidence="4">The sequence shown here is derived from an EMBL/GenBank/DDBJ whole genome shotgun (WGS) entry which is preliminary data.</text>
</comment>
<organism evidence="4 5">
    <name type="scientific">Putridiphycobacter roseus</name>
    <dbReference type="NCBI Taxonomy" id="2219161"/>
    <lineage>
        <taxon>Bacteria</taxon>
        <taxon>Pseudomonadati</taxon>
        <taxon>Bacteroidota</taxon>
        <taxon>Flavobacteriia</taxon>
        <taxon>Flavobacteriales</taxon>
        <taxon>Crocinitomicaceae</taxon>
        <taxon>Putridiphycobacter</taxon>
    </lineage>
</organism>
<evidence type="ECO:0000256" key="1">
    <source>
        <dbReference type="ARBA" id="ARBA00004948"/>
    </source>
</evidence>
<protein>
    <recommendedName>
        <fullName evidence="2">hydroxymethylpyrimidine kinase</fullName>
        <ecNumber evidence="2">2.7.1.49</ecNumber>
    </recommendedName>
</protein>
<dbReference type="PANTHER" id="PTHR20858">
    <property type="entry name" value="PHOSPHOMETHYLPYRIMIDINE KINASE"/>
    <property type="match status" value="1"/>
</dbReference>
<evidence type="ECO:0000313" key="5">
    <source>
        <dbReference type="Proteomes" id="UP000249248"/>
    </source>
</evidence>
<dbReference type="InterPro" id="IPR004399">
    <property type="entry name" value="HMP/HMP-P_kinase_dom"/>
</dbReference>
<dbReference type="Gene3D" id="3.40.1190.20">
    <property type="match status" value="1"/>
</dbReference>
<dbReference type="AlphaFoldDB" id="A0A2W1MYN4"/>
<dbReference type="EMBL" id="QKSB01000009">
    <property type="protein sequence ID" value="PZE16330.1"/>
    <property type="molecule type" value="Genomic_DNA"/>
</dbReference>
<comment type="pathway">
    <text evidence="1">Cofactor biosynthesis; thiamine diphosphate biosynthesis.</text>
</comment>
<sequence>MTIAGFDPSGGAGILADIKTMEQNGCIGMAVQTANTIQTGDKFLSCNWIDEAIVQAQLELLLSTYKFDVVKIGLVPNLKSLNQWLNICLTHYPALKIVWDPVLSASAGFNFQHNLDDLAETLALVDFITPNWEEAKILSGNEDAIIGAAELSKYCAVLLKGGHHPTQLGKDRLFLSEKTLNFNPKPYQCSPKHGSGCIFASALACNIAKGYPIHKSVLKSKRYIEAVLSSQTGLIGYHAP</sequence>
<gene>
    <name evidence="4" type="ORF">DNU06_13535</name>
</gene>
<dbReference type="GO" id="GO:0009228">
    <property type="term" value="P:thiamine biosynthetic process"/>
    <property type="evidence" value="ECO:0007669"/>
    <property type="project" value="InterPro"/>
</dbReference>
<proteinExistence type="predicted"/>
<dbReference type="PANTHER" id="PTHR20858:SF17">
    <property type="entry name" value="HYDROXYMETHYLPYRIMIDINE_PHOSPHOMETHYLPYRIMIDINE KINASE THI20-RELATED"/>
    <property type="match status" value="1"/>
</dbReference>
<dbReference type="GO" id="GO:0008972">
    <property type="term" value="F:phosphomethylpyrimidine kinase activity"/>
    <property type="evidence" value="ECO:0007669"/>
    <property type="project" value="InterPro"/>
</dbReference>